<name>G9YX18_FLAPL</name>
<accession>G9YX18</accession>
<evidence type="ECO:0000313" key="3">
    <source>
        <dbReference type="Proteomes" id="UP000004459"/>
    </source>
</evidence>
<dbReference type="Proteomes" id="UP000004459">
    <property type="component" value="Unassembled WGS sequence"/>
</dbReference>
<gene>
    <name evidence="2" type="ORF">HMPREF0372_04086</name>
</gene>
<reference evidence="2 3" key="1">
    <citation type="submission" date="2011-08" db="EMBL/GenBank/DDBJ databases">
        <authorList>
            <person name="Weinstock G."/>
            <person name="Sodergren E."/>
            <person name="Clifton S."/>
            <person name="Fulton L."/>
            <person name="Fulton B."/>
            <person name="Courtney L."/>
            <person name="Fronick C."/>
            <person name="Harrison M."/>
            <person name="Strong C."/>
            <person name="Farmer C."/>
            <person name="Delahaunty K."/>
            <person name="Markovic C."/>
            <person name="Hall O."/>
            <person name="Minx P."/>
            <person name="Tomlinson C."/>
            <person name="Mitreva M."/>
            <person name="Hou S."/>
            <person name="Chen J."/>
            <person name="Wollam A."/>
            <person name="Pepin K.H."/>
            <person name="Johnson M."/>
            <person name="Bhonagiri V."/>
            <person name="Zhang X."/>
            <person name="Suruliraj S."/>
            <person name="Warren W."/>
            <person name="Chinwalla A."/>
            <person name="Mardis E.R."/>
            <person name="Wilson R.K."/>
        </authorList>
    </citation>
    <scope>NUCLEOTIDE SEQUENCE [LARGE SCALE GENOMIC DNA]</scope>
    <source>
        <strain evidence="2 3">ATCC 29863</strain>
    </source>
</reference>
<dbReference type="AlphaFoldDB" id="G9YX18"/>
<feature type="transmembrane region" description="Helical" evidence="1">
    <location>
        <begin position="53"/>
        <end position="74"/>
    </location>
</feature>
<dbReference type="HOGENOM" id="CLU_2436471_0_0_9"/>
<keyword evidence="1" id="KW-0472">Membrane</keyword>
<keyword evidence="1" id="KW-0812">Transmembrane</keyword>
<sequence>MRLENQYYCIFVFNNNYITGSSAYEGGYRKTDMKQERRTGFYPVRLSTLGRSAGIRMGIFSFYIFLCTAANYCAASGLREISLFISCGFL</sequence>
<dbReference type="EMBL" id="AGCK01000331">
    <property type="protein sequence ID" value="EHM37990.1"/>
    <property type="molecule type" value="Genomic_DNA"/>
</dbReference>
<protein>
    <submittedName>
        <fullName evidence="2">Uncharacterized protein</fullName>
    </submittedName>
</protein>
<evidence type="ECO:0000256" key="1">
    <source>
        <dbReference type="SAM" id="Phobius"/>
    </source>
</evidence>
<keyword evidence="1" id="KW-1133">Transmembrane helix</keyword>
<evidence type="ECO:0000313" key="2">
    <source>
        <dbReference type="EMBL" id="EHM37990.1"/>
    </source>
</evidence>
<organism evidence="2 3">
    <name type="scientific">Flavonifractor plautii ATCC 29863</name>
    <dbReference type="NCBI Taxonomy" id="411475"/>
    <lineage>
        <taxon>Bacteria</taxon>
        <taxon>Bacillati</taxon>
        <taxon>Bacillota</taxon>
        <taxon>Clostridia</taxon>
        <taxon>Eubacteriales</taxon>
        <taxon>Oscillospiraceae</taxon>
        <taxon>Flavonifractor</taxon>
    </lineage>
</organism>
<proteinExistence type="predicted"/>
<comment type="caution">
    <text evidence="2">The sequence shown here is derived from an EMBL/GenBank/DDBJ whole genome shotgun (WGS) entry which is preliminary data.</text>
</comment>